<evidence type="ECO:0000256" key="2">
    <source>
        <dbReference type="SAM" id="Phobius"/>
    </source>
</evidence>
<keyword evidence="8" id="KW-1185">Reference proteome</keyword>
<dbReference type="Gene3D" id="3.30.450.20">
    <property type="entry name" value="PAS domain"/>
    <property type="match status" value="1"/>
</dbReference>
<dbReference type="PROSITE" id="PS50112">
    <property type="entry name" value="PAS"/>
    <property type="match status" value="1"/>
</dbReference>
<name>M1N332_9CLOT</name>
<dbReference type="InterPro" id="IPR037522">
    <property type="entry name" value="HD_GYP_dom"/>
</dbReference>
<dbReference type="Pfam" id="PF13487">
    <property type="entry name" value="HD_5"/>
    <property type="match status" value="1"/>
</dbReference>
<dbReference type="HOGENOM" id="CLU_000445_92_5_9"/>
<accession>M1N332</accession>
<dbReference type="STRING" id="36745.CLSAP_38500"/>
<sequence>MRKRDSNNINNFFGEFSNKFIFRKDNSLQSRALKITLIYFIIGSLWILLSDNLVELFFRDSYTITIIAIVKGWFYVLITAIIIFTLISNEMSEVINSKEKMQDINALLEEEIDKKTQIEIENNQLTERLQKYKILAENANDAILFVNKEGHILEVNDAAIKIYGYTFEEFTKLTVFDLRHIERHQKIIDQMEDADASGIIFETMHYLKDGTSIPVEVSSRGSTIGDKRILLSIVRNISDRKKAEKEILYLSYHDQLTGLYNRRFYEAELRRLNIEEKIPLALIIADVNGLKLINDAFGHKAGDTLLQRIANILKIECLPNGIVSRIGGDEFVILLYNTNEISTEKIINNIKTAINDEKSDTVILSISIGAAVKKNKFEDIDEIFKKAEEDMYKNKLIESPAMRKNTIDLIMDSLHKKSKIEAVHSKKVSGICKLIGKALNFDNEQLEQIGLAGLMHDIGKISISKELLNNPKPLNEEELQEFNRHSEVGYQILRAVNEFTSIANYVLEHHERWDGKGYPKGLKGEEISIEGRILAVADAYVYMTSNKNLSEEAAVNELKKYSGSQFDPEIVQVLLEKVLIRP</sequence>
<dbReference type="InterPro" id="IPR043128">
    <property type="entry name" value="Rev_trsase/Diguanyl_cyclase"/>
</dbReference>
<dbReference type="PANTHER" id="PTHR43155">
    <property type="entry name" value="CYCLIC DI-GMP PHOSPHODIESTERASE PA4108-RELATED"/>
    <property type="match status" value="1"/>
</dbReference>
<evidence type="ECO:0000259" key="3">
    <source>
        <dbReference type="PROSITE" id="PS50112"/>
    </source>
</evidence>
<dbReference type="EMBL" id="CP004121">
    <property type="protein sequence ID" value="AGF57842.1"/>
    <property type="molecule type" value="Genomic_DNA"/>
</dbReference>
<proteinExistence type="predicted"/>
<dbReference type="CDD" id="cd01949">
    <property type="entry name" value="GGDEF"/>
    <property type="match status" value="1"/>
</dbReference>
<dbReference type="PROSITE" id="PS51831">
    <property type="entry name" value="HD"/>
    <property type="match status" value="1"/>
</dbReference>
<dbReference type="NCBIfam" id="TIGR00229">
    <property type="entry name" value="sensory_box"/>
    <property type="match status" value="1"/>
</dbReference>
<keyword evidence="2" id="KW-1133">Transmembrane helix</keyword>
<dbReference type="InterPro" id="IPR003607">
    <property type="entry name" value="HD/PDEase_dom"/>
</dbReference>
<dbReference type="SMART" id="SM00091">
    <property type="entry name" value="PAS"/>
    <property type="match status" value="1"/>
</dbReference>
<dbReference type="Gene3D" id="3.30.70.270">
    <property type="match status" value="1"/>
</dbReference>
<protein>
    <submittedName>
        <fullName evidence="7">Sensory box protein</fullName>
    </submittedName>
</protein>
<dbReference type="SMART" id="SM00267">
    <property type="entry name" value="GGDEF"/>
    <property type="match status" value="1"/>
</dbReference>
<dbReference type="OrthoDB" id="9804747at2"/>
<dbReference type="SUPFAM" id="SSF55785">
    <property type="entry name" value="PYP-like sensor domain (PAS domain)"/>
    <property type="match status" value="1"/>
</dbReference>
<dbReference type="KEGG" id="csr:Cspa_c40890"/>
<dbReference type="InterPro" id="IPR000014">
    <property type="entry name" value="PAS"/>
</dbReference>
<dbReference type="SMART" id="SM00471">
    <property type="entry name" value="HDc"/>
    <property type="match status" value="1"/>
</dbReference>
<dbReference type="eggNOG" id="COG3437">
    <property type="taxonomic scope" value="Bacteria"/>
</dbReference>
<feature type="domain" description="PAS" evidence="3">
    <location>
        <begin position="128"/>
        <end position="198"/>
    </location>
</feature>
<evidence type="ECO:0000256" key="1">
    <source>
        <dbReference type="SAM" id="Coils"/>
    </source>
</evidence>
<gene>
    <name evidence="7" type="ORF">Cspa_c40890</name>
</gene>
<evidence type="ECO:0000259" key="5">
    <source>
        <dbReference type="PROSITE" id="PS51831"/>
    </source>
</evidence>
<feature type="coiled-coil region" evidence="1">
    <location>
        <begin position="91"/>
        <end position="142"/>
    </location>
</feature>
<dbReference type="PROSITE" id="PS50887">
    <property type="entry name" value="GGDEF"/>
    <property type="match status" value="1"/>
</dbReference>
<dbReference type="Pfam" id="PF00990">
    <property type="entry name" value="GGDEF"/>
    <property type="match status" value="1"/>
</dbReference>
<dbReference type="Gene3D" id="1.10.3210.10">
    <property type="entry name" value="Hypothetical protein af1432"/>
    <property type="match status" value="1"/>
</dbReference>
<dbReference type="InterPro" id="IPR035965">
    <property type="entry name" value="PAS-like_dom_sf"/>
</dbReference>
<dbReference type="InterPro" id="IPR006674">
    <property type="entry name" value="HD_domain"/>
</dbReference>
<feature type="transmembrane region" description="Helical" evidence="2">
    <location>
        <begin position="61"/>
        <end position="87"/>
    </location>
</feature>
<keyword evidence="2" id="KW-0472">Membrane</keyword>
<dbReference type="CDD" id="cd00077">
    <property type="entry name" value="HDc"/>
    <property type="match status" value="1"/>
</dbReference>
<evidence type="ECO:0000313" key="8">
    <source>
        <dbReference type="Proteomes" id="UP000011728"/>
    </source>
</evidence>
<dbReference type="NCBIfam" id="TIGR00254">
    <property type="entry name" value="GGDEF"/>
    <property type="match status" value="1"/>
</dbReference>
<dbReference type="Pfam" id="PF13426">
    <property type="entry name" value="PAS_9"/>
    <property type="match status" value="1"/>
</dbReference>
<dbReference type="AlphaFoldDB" id="M1N332"/>
<dbReference type="InterPro" id="IPR000160">
    <property type="entry name" value="GGDEF_dom"/>
</dbReference>
<evidence type="ECO:0000259" key="6">
    <source>
        <dbReference type="PROSITE" id="PS51832"/>
    </source>
</evidence>
<dbReference type="InterPro" id="IPR029787">
    <property type="entry name" value="Nucleotide_cyclase"/>
</dbReference>
<organism evidence="7 8">
    <name type="scientific">Clostridium saccharoperbutylacetonicum N1-4(HMT)</name>
    <dbReference type="NCBI Taxonomy" id="931276"/>
    <lineage>
        <taxon>Bacteria</taxon>
        <taxon>Bacillati</taxon>
        <taxon>Bacillota</taxon>
        <taxon>Clostridia</taxon>
        <taxon>Eubacteriales</taxon>
        <taxon>Clostridiaceae</taxon>
        <taxon>Clostridium</taxon>
    </lineage>
</organism>
<reference evidence="7 8" key="1">
    <citation type="submission" date="2013-02" db="EMBL/GenBank/DDBJ databases">
        <title>Genome sequence of Clostridium saccharoperbutylacetonicum N1-4(HMT).</title>
        <authorList>
            <person name="Poehlein A."/>
            <person name="Daniel R."/>
        </authorList>
    </citation>
    <scope>NUCLEOTIDE SEQUENCE [LARGE SCALE GENOMIC DNA]</scope>
    <source>
        <strain evidence="8">N1-4(HMT)</strain>
    </source>
</reference>
<dbReference type="SUPFAM" id="SSF109604">
    <property type="entry name" value="HD-domain/PDEase-like"/>
    <property type="match status" value="1"/>
</dbReference>
<dbReference type="Proteomes" id="UP000011728">
    <property type="component" value="Chromosome"/>
</dbReference>
<feature type="transmembrane region" description="Helical" evidence="2">
    <location>
        <begin position="32"/>
        <end position="49"/>
    </location>
</feature>
<dbReference type="PANTHER" id="PTHR43155:SF2">
    <property type="entry name" value="CYCLIC DI-GMP PHOSPHODIESTERASE PA4108"/>
    <property type="match status" value="1"/>
</dbReference>
<dbReference type="RefSeq" id="WP_015394153.1">
    <property type="nucleotide sequence ID" value="NC_020291.1"/>
</dbReference>
<dbReference type="PATRIC" id="fig|931276.5.peg.4122"/>
<evidence type="ECO:0000313" key="7">
    <source>
        <dbReference type="EMBL" id="AGF57842.1"/>
    </source>
</evidence>
<feature type="domain" description="HD-GYP" evidence="6">
    <location>
        <begin position="399"/>
        <end position="582"/>
    </location>
</feature>
<feature type="domain" description="HD" evidence="5">
    <location>
        <begin position="421"/>
        <end position="543"/>
    </location>
</feature>
<dbReference type="PROSITE" id="PS51832">
    <property type="entry name" value="HD_GYP"/>
    <property type="match status" value="1"/>
</dbReference>
<dbReference type="SUPFAM" id="SSF55073">
    <property type="entry name" value="Nucleotide cyclase"/>
    <property type="match status" value="1"/>
</dbReference>
<dbReference type="CDD" id="cd00130">
    <property type="entry name" value="PAS"/>
    <property type="match status" value="1"/>
</dbReference>
<evidence type="ECO:0000259" key="4">
    <source>
        <dbReference type="PROSITE" id="PS50887"/>
    </source>
</evidence>
<feature type="domain" description="GGDEF" evidence="4">
    <location>
        <begin position="278"/>
        <end position="412"/>
    </location>
</feature>
<keyword evidence="1" id="KW-0175">Coiled coil</keyword>
<keyword evidence="2" id="KW-0812">Transmembrane</keyword>